<keyword evidence="4 6" id="KW-1133">Transmembrane helix</keyword>
<keyword evidence="5 6" id="KW-0472">Membrane</keyword>
<evidence type="ECO:0000313" key="8">
    <source>
        <dbReference type="Proteomes" id="UP000325122"/>
    </source>
</evidence>
<dbReference type="CDD" id="cd15904">
    <property type="entry name" value="TSPO_MBR"/>
    <property type="match status" value="1"/>
</dbReference>
<dbReference type="AlphaFoldDB" id="A0A5M6ZJ60"/>
<sequence length="155" mass="17128">MTEAPLWTLAPFLGLVFLASLTGAVFRPGAWYKSLRKPSWTPPDFVFPLVWGLLYAAMAYAAWRVWATAELHPALAVWGVQLALNALWSAVFFGLRRPGWALAEVALLWLAVAANIYAFTQVDALAAWLLAPYLAWVSLAAFLNLEIVRLRKAAA</sequence>
<dbReference type="Proteomes" id="UP000325122">
    <property type="component" value="Unassembled WGS sequence"/>
</dbReference>
<organism evidence="7 8">
    <name type="scientific">Alkalicaulis satelles</name>
    <dbReference type="NCBI Taxonomy" id="2609175"/>
    <lineage>
        <taxon>Bacteria</taxon>
        <taxon>Pseudomonadati</taxon>
        <taxon>Pseudomonadota</taxon>
        <taxon>Alphaproteobacteria</taxon>
        <taxon>Maricaulales</taxon>
        <taxon>Maricaulaceae</taxon>
        <taxon>Alkalicaulis</taxon>
    </lineage>
</organism>
<dbReference type="InterPro" id="IPR004307">
    <property type="entry name" value="TspO_MBR"/>
</dbReference>
<proteinExistence type="inferred from homology"/>
<evidence type="ECO:0000256" key="6">
    <source>
        <dbReference type="SAM" id="Phobius"/>
    </source>
</evidence>
<dbReference type="RefSeq" id="WP_150023312.1">
    <property type="nucleotide sequence ID" value="NZ_VWOJ01000002.1"/>
</dbReference>
<accession>A0A5M6ZJ60</accession>
<dbReference type="Pfam" id="PF03073">
    <property type="entry name" value="TspO_MBR"/>
    <property type="match status" value="1"/>
</dbReference>
<dbReference type="PIRSF" id="PIRSF005859">
    <property type="entry name" value="PBR"/>
    <property type="match status" value="1"/>
</dbReference>
<evidence type="ECO:0000256" key="2">
    <source>
        <dbReference type="ARBA" id="ARBA00007524"/>
    </source>
</evidence>
<feature type="transmembrane region" description="Helical" evidence="6">
    <location>
        <begin position="100"/>
        <end position="119"/>
    </location>
</feature>
<dbReference type="EMBL" id="VWOJ01000002">
    <property type="protein sequence ID" value="KAA5804045.1"/>
    <property type="molecule type" value="Genomic_DNA"/>
</dbReference>
<reference evidence="7 8" key="1">
    <citation type="submission" date="2019-09" db="EMBL/GenBank/DDBJ databases">
        <authorList>
            <person name="Kevbrin V."/>
            <person name="Grouzdev D.S."/>
        </authorList>
    </citation>
    <scope>NUCLEOTIDE SEQUENCE [LARGE SCALE GENOMIC DNA]</scope>
    <source>
        <strain evidence="7 8">G-192</strain>
    </source>
</reference>
<comment type="subcellular location">
    <subcellularLocation>
        <location evidence="1">Membrane</location>
        <topology evidence="1">Multi-pass membrane protein</topology>
    </subcellularLocation>
</comment>
<feature type="transmembrane region" description="Helical" evidence="6">
    <location>
        <begin position="125"/>
        <end position="145"/>
    </location>
</feature>
<dbReference type="GO" id="GO:0033013">
    <property type="term" value="P:tetrapyrrole metabolic process"/>
    <property type="evidence" value="ECO:0007669"/>
    <property type="project" value="UniProtKB-ARBA"/>
</dbReference>
<dbReference type="GO" id="GO:0016020">
    <property type="term" value="C:membrane"/>
    <property type="evidence" value="ECO:0007669"/>
    <property type="project" value="UniProtKB-SubCell"/>
</dbReference>
<dbReference type="FunFam" id="1.20.1260.100:FF:000001">
    <property type="entry name" value="translocator protein 2"/>
    <property type="match status" value="1"/>
</dbReference>
<feature type="transmembrane region" description="Helical" evidence="6">
    <location>
        <begin position="75"/>
        <end position="93"/>
    </location>
</feature>
<name>A0A5M6ZJ60_9PROT</name>
<feature type="transmembrane region" description="Helical" evidence="6">
    <location>
        <begin position="6"/>
        <end position="25"/>
    </location>
</feature>
<dbReference type="PANTHER" id="PTHR10057:SF0">
    <property type="entry name" value="TRANSLOCATOR PROTEIN"/>
    <property type="match status" value="1"/>
</dbReference>
<keyword evidence="8" id="KW-1185">Reference proteome</keyword>
<evidence type="ECO:0000256" key="5">
    <source>
        <dbReference type="ARBA" id="ARBA00023136"/>
    </source>
</evidence>
<dbReference type="PANTHER" id="PTHR10057">
    <property type="entry name" value="PERIPHERAL-TYPE BENZODIAZEPINE RECEPTOR"/>
    <property type="match status" value="1"/>
</dbReference>
<comment type="similarity">
    <text evidence="2">Belongs to the TspO/BZRP family.</text>
</comment>
<dbReference type="Gene3D" id="1.20.1260.100">
    <property type="entry name" value="TspO/MBR protein"/>
    <property type="match status" value="1"/>
</dbReference>
<protein>
    <submittedName>
        <fullName evidence="7">Tryptophan-rich sensory protein</fullName>
    </submittedName>
</protein>
<comment type="caution">
    <text evidence="7">The sequence shown here is derived from an EMBL/GenBank/DDBJ whole genome shotgun (WGS) entry which is preliminary data.</text>
</comment>
<feature type="transmembrane region" description="Helical" evidence="6">
    <location>
        <begin position="45"/>
        <end position="63"/>
    </location>
</feature>
<gene>
    <name evidence="7" type="ORF">F1654_09720</name>
</gene>
<evidence type="ECO:0000256" key="3">
    <source>
        <dbReference type="ARBA" id="ARBA00022692"/>
    </source>
</evidence>
<keyword evidence="3 6" id="KW-0812">Transmembrane</keyword>
<evidence type="ECO:0000313" key="7">
    <source>
        <dbReference type="EMBL" id="KAA5804045.1"/>
    </source>
</evidence>
<evidence type="ECO:0000256" key="1">
    <source>
        <dbReference type="ARBA" id="ARBA00004141"/>
    </source>
</evidence>
<evidence type="ECO:0000256" key="4">
    <source>
        <dbReference type="ARBA" id="ARBA00022989"/>
    </source>
</evidence>
<dbReference type="InterPro" id="IPR038330">
    <property type="entry name" value="TspO/MBR-related_sf"/>
</dbReference>